<evidence type="ECO:0000313" key="8">
    <source>
        <dbReference type="Proteomes" id="UP001281761"/>
    </source>
</evidence>
<reference evidence="7 8" key="1">
    <citation type="journal article" date="2022" name="bioRxiv">
        <title>Genomics of Preaxostyla Flagellates Illuminates Evolutionary Transitions and the Path Towards Mitochondrial Loss.</title>
        <authorList>
            <person name="Novak L.V.F."/>
            <person name="Treitli S.C."/>
            <person name="Pyrih J."/>
            <person name="Halakuc P."/>
            <person name="Pipaliya S.V."/>
            <person name="Vacek V."/>
            <person name="Brzon O."/>
            <person name="Soukal P."/>
            <person name="Eme L."/>
            <person name="Dacks J.B."/>
            <person name="Karnkowska A."/>
            <person name="Elias M."/>
            <person name="Hampl V."/>
        </authorList>
    </citation>
    <scope>NUCLEOTIDE SEQUENCE [LARGE SCALE GENOMIC DNA]</scope>
    <source>
        <strain evidence="7">NAU3</strain>
        <tissue evidence="7">Gut</tissue>
    </source>
</reference>
<accession>A0ABQ9Y120</accession>
<evidence type="ECO:0000256" key="6">
    <source>
        <dbReference type="SAM" id="MobiDB-lite"/>
    </source>
</evidence>
<dbReference type="SUPFAM" id="SSF55979">
    <property type="entry name" value="DNA clamp"/>
    <property type="match status" value="1"/>
</dbReference>
<protein>
    <submittedName>
        <fullName evidence="7">Cell cycle checkpoint protein</fullName>
        <ecNumber evidence="7">3.1.11.2</ecNumber>
    </submittedName>
</protein>
<sequence>MAQDQQTCPVSFLSRINPAVLPPLIDTLKWKKQQTINIAFSQNNVRFMVMDDIKSLFGVVSLQNEVFDEFTLAEGVQPYEVTVPLDIFLDSLKICSSSSLAASLSLCCQQDNSAIILTMQEGNVITDCCVKSVETKQLQTFNFNSFPLVAKASIQTDHIVSALFDLSFDHTLDILFTLDKTTGMTLRTPQELDATEIVIPATCFEQIELDTPVSLWYSLQNFTHSLLPSTQFAGRSGRTLIRVADTGLLSVVHTTTLVHVGRREQTVEIEFDIVPVTMDDDQQDQVVQHDSLQANTPDTSQLENRVDEEPIWNEPEDSVDSSRTTLAEKAKQARLAPTPLGRQREEPVSIPDDPFAFIDDWEVNEEQMRIDRMKNIERAQAFAARDEELDEDDELLRLDSENENLDMPNVFHRQIRDMDEEIDDDVSSVLIASAAQTRKPQYEHTSSLLRAIEDEINKS</sequence>
<dbReference type="Gene3D" id="3.70.10.10">
    <property type="match status" value="1"/>
</dbReference>
<feature type="region of interest" description="Disordered" evidence="6">
    <location>
        <begin position="291"/>
        <end position="353"/>
    </location>
</feature>
<comment type="caution">
    <text evidence="7">The sequence shown here is derived from an EMBL/GenBank/DDBJ whole genome shotgun (WGS) entry which is preliminary data.</text>
</comment>
<gene>
    <name evidence="7" type="ORF">BLNAU_7598</name>
</gene>
<keyword evidence="7" id="KW-0378">Hydrolase</keyword>
<evidence type="ECO:0000256" key="2">
    <source>
        <dbReference type="ARBA" id="ARBA00010991"/>
    </source>
</evidence>
<dbReference type="Proteomes" id="UP001281761">
    <property type="component" value="Unassembled WGS sequence"/>
</dbReference>
<keyword evidence="3" id="KW-0227">DNA damage</keyword>
<feature type="compositionally biased region" description="Acidic residues" evidence="6">
    <location>
        <begin position="309"/>
        <end position="319"/>
    </location>
</feature>
<comment type="similarity">
    <text evidence="2">Belongs to the rad1 family.</text>
</comment>
<dbReference type="Pfam" id="PF02144">
    <property type="entry name" value="Rad1"/>
    <property type="match status" value="1"/>
</dbReference>
<dbReference type="InterPro" id="IPR046938">
    <property type="entry name" value="DNA_clamp_sf"/>
</dbReference>
<evidence type="ECO:0000256" key="3">
    <source>
        <dbReference type="ARBA" id="ARBA00022763"/>
    </source>
</evidence>
<keyword evidence="8" id="KW-1185">Reference proteome</keyword>
<organism evidence="7 8">
    <name type="scientific">Blattamonas nauphoetae</name>
    <dbReference type="NCBI Taxonomy" id="2049346"/>
    <lineage>
        <taxon>Eukaryota</taxon>
        <taxon>Metamonada</taxon>
        <taxon>Preaxostyla</taxon>
        <taxon>Oxymonadida</taxon>
        <taxon>Blattamonas</taxon>
    </lineage>
</organism>
<name>A0ABQ9Y120_9EUKA</name>
<evidence type="ECO:0000313" key="7">
    <source>
        <dbReference type="EMBL" id="KAK2957442.1"/>
    </source>
</evidence>
<evidence type="ECO:0000256" key="1">
    <source>
        <dbReference type="ARBA" id="ARBA00004123"/>
    </source>
</evidence>
<comment type="subcellular location">
    <subcellularLocation>
        <location evidence="1">Nucleus</location>
    </subcellularLocation>
</comment>
<dbReference type="EC" id="3.1.11.2" evidence="7"/>
<keyword evidence="4" id="KW-0234">DNA repair</keyword>
<dbReference type="PANTHER" id="PTHR10870:SF0">
    <property type="entry name" value="CELL CYCLE CHECKPOINT PROTEIN RAD1"/>
    <property type="match status" value="1"/>
</dbReference>
<proteinExistence type="inferred from homology"/>
<dbReference type="EMBL" id="JARBJD010000046">
    <property type="protein sequence ID" value="KAK2957442.1"/>
    <property type="molecule type" value="Genomic_DNA"/>
</dbReference>
<keyword evidence="5" id="KW-0539">Nucleus</keyword>
<dbReference type="GO" id="GO:0008311">
    <property type="term" value="F:double-stranded DNA 3'-5' DNA exonuclease activity"/>
    <property type="evidence" value="ECO:0007669"/>
    <property type="project" value="UniProtKB-EC"/>
</dbReference>
<dbReference type="PANTHER" id="PTHR10870">
    <property type="entry name" value="CELL CYCLE CHECKPOINT PROTEIN RAD1"/>
    <property type="match status" value="1"/>
</dbReference>
<feature type="compositionally biased region" description="Polar residues" evidence="6">
    <location>
        <begin position="291"/>
        <end position="303"/>
    </location>
</feature>
<evidence type="ECO:0000256" key="4">
    <source>
        <dbReference type="ARBA" id="ARBA00023204"/>
    </source>
</evidence>
<dbReference type="InterPro" id="IPR003021">
    <property type="entry name" value="Rad1_Rec1_Rad17"/>
</dbReference>
<evidence type="ECO:0000256" key="5">
    <source>
        <dbReference type="ARBA" id="ARBA00023242"/>
    </source>
</evidence>